<feature type="signal peptide" evidence="6">
    <location>
        <begin position="1"/>
        <end position="22"/>
    </location>
</feature>
<keyword evidence="5" id="KW-0408">Iron</keyword>
<dbReference type="InterPro" id="IPR015984">
    <property type="entry name" value="Cyt_c_prime_subgr"/>
</dbReference>
<keyword evidence="4" id="KW-0249">Electron transport</keyword>
<keyword evidence="2" id="KW-0349">Heme</keyword>
<keyword evidence="1" id="KW-0813">Transport</keyword>
<sequence>MQRKTAALLAGTLLATGAAAHAESEAEKAVEYRESVFHVIGHNFMPMADMVKGKIDYDAEEFATRAERVAQLARMPLEGFVEGTAGVAGSEAKPGIWSNWDDFRGKLEDLQKESAKLAKVAGKGDLQAIKPQFMAVGKACKSCHDEYKEED</sequence>
<dbReference type="PRINTS" id="PR00608">
    <property type="entry name" value="CYTCHROMECII"/>
</dbReference>
<evidence type="ECO:0000256" key="1">
    <source>
        <dbReference type="ARBA" id="ARBA00022448"/>
    </source>
</evidence>
<dbReference type="InterPro" id="IPR010980">
    <property type="entry name" value="Cyt_c/b562"/>
</dbReference>
<dbReference type="RefSeq" id="WP_373654582.1">
    <property type="nucleotide sequence ID" value="NZ_JBGUAW010000002.1"/>
</dbReference>
<evidence type="ECO:0000313" key="7">
    <source>
        <dbReference type="EMBL" id="MFA9459795.1"/>
    </source>
</evidence>
<gene>
    <name evidence="7" type="ORF">ACERLL_03015</name>
</gene>
<evidence type="ECO:0000313" key="8">
    <source>
        <dbReference type="Proteomes" id="UP001575181"/>
    </source>
</evidence>
<proteinExistence type="predicted"/>
<reference evidence="7 8" key="1">
    <citation type="submission" date="2024-08" db="EMBL/GenBank/DDBJ databases">
        <title>Whole-genome sequencing of halo(alkali)philic microorganisms from hypersaline lakes.</title>
        <authorList>
            <person name="Sorokin D.Y."/>
            <person name="Merkel A.Y."/>
            <person name="Messina E."/>
            <person name="Yakimov M."/>
        </authorList>
    </citation>
    <scope>NUCLEOTIDE SEQUENCE [LARGE SCALE GENOMIC DNA]</scope>
    <source>
        <strain evidence="7 8">Cl-TMA</strain>
    </source>
</reference>
<dbReference type="SUPFAM" id="SSF47175">
    <property type="entry name" value="Cytochromes"/>
    <property type="match status" value="1"/>
</dbReference>
<evidence type="ECO:0000256" key="3">
    <source>
        <dbReference type="ARBA" id="ARBA00022723"/>
    </source>
</evidence>
<dbReference type="EMBL" id="JBGUAW010000002">
    <property type="protein sequence ID" value="MFA9459795.1"/>
    <property type="molecule type" value="Genomic_DNA"/>
</dbReference>
<accession>A0ABV4TTA4</accession>
<protein>
    <submittedName>
        <fullName evidence="7">Cytochrome c</fullName>
    </submittedName>
</protein>
<evidence type="ECO:0000256" key="6">
    <source>
        <dbReference type="SAM" id="SignalP"/>
    </source>
</evidence>
<dbReference type="Gene3D" id="1.20.120.10">
    <property type="entry name" value="Cytochrome c/b562"/>
    <property type="match status" value="1"/>
</dbReference>
<keyword evidence="3" id="KW-0479">Metal-binding</keyword>
<dbReference type="PROSITE" id="PS51009">
    <property type="entry name" value="CYTCII"/>
    <property type="match status" value="1"/>
</dbReference>
<keyword evidence="8" id="KW-1185">Reference proteome</keyword>
<evidence type="ECO:0000256" key="4">
    <source>
        <dbReference type="ARBA" id="ARBA00022982"/>
    </source>
</evidence>
<evidence type="ECO:0000256" key="2">
    <source>
        <dbReference type="ARBA" id="ARBA00022617"/>
    </source>
</evidence>
<comment type="caution">
    <text evidence="7">The sequence shown here is derived from an EMBL/GenBank/DDBJ whole genome shotgun (WGS) entry which is preliminary data.</text>
</comment>
<dbReference type="Proteomes" id="UP001575181">
    <property type="component" value="Unassembled WGS sequence"/>
</dbReference>
<dbReference type="Pfam" id="PF01322">
    <property type="entry name" value="Cytochrom_C_2"/>
    <property type="match status" value="1"/>
</dbReference>
<dbReference type="PIRSF" id="PIRSF000027">
    <property type="entry name" value="Cytc_c_prime"/>
    <property type="match status" value="1"/>
</dbReference>
<evidence type="ECO:0000256" key="5">
    <source>
        <dbReference type="ARBA" id="ARBA00023004"/>
    </source>
</evidence>
<dbReference type="InterPro" id="IPR002321">
    <property type="entry name" value="Cyt_c_II"/>
</dbReference>
<name>A0ABV4TTA4_9GAMM</name>
<keyword evidence="6" id="KW-0732">Signal</keyword>
<feature type="chain" id="PRO_5047419481" evidence="6">
    <location>
        <begin position="23"/>
        <end position="151"/>
    </location>
</feature>
<organism evidence="7 8">
    <name type="scientific">Thiohalorhabdus methylotrophus</name>
    <dbReference type="NCBI Taxonomy" id="3242694"/>
    <lineage>
        <taxon>Bacteria</taxon>
        <taxon>Pseudomonadati</taxon>
        <taxon>Pseudomonadota</taxon>
        <taxon>Gammaproteobacteria</taxon>
        <taxon>Thiohalorhabdales</taxon>
        <taxon>Thiohalorhabdaceae</taxon>
        <taxon>Thiohalorhabdus</taxon>
    </lineage>
</organism>
<dbReference type="InterPro" id="IPR012127">
    <property type="entry name" value="Cyt_c_prime"/>
</dbReference>